<accession>A0A2S5J525</accession>
<dbReference type="Proteomes" id="UP000239685">
    <property type="component" value="Unassembled WGS sequence"/>
</dbReference>
<dbReference type="InterPro" id="IPR018306">
    <property type="entry name" value="Phage_T5_Orf172_DNA-bd"/>
</dbReference>
<dbReference type="EMBL" id="NIQP01000003">
    <property type="protein sequence ID" value="PPB72060.1"/>
    <property type="molecule type" value="Genomic_DNA"/>
</dbReference>
<comment type="caution">
    <text evidence="1">The sequence shown here is derived from an EMBL/GenBank/DDBJ whole genome shotgun (WGS) entry which is preliminary data.</text>
</comment>
<dbReference type="Pfam" id="PF13250">
    <property type="entry name" value="SNIPE"/>
    <property type="match status" value="1"/>
</dbReference>
<dbReference type="AlphaFoldDB" id="A0A2S5J525"/>
<dbReference type="RefSeq" id="WP_059433671.1">
    <property type="nucleotide sequence ID" value="NZ_NIQE01000004.1"/>
</dbReference>
<evidence type="ECO:0000313" key="2">
    <source>
        <dbReference type="Proteomes" id="UP000239685"/>
    </source>
</evidence>
<dbReference type="InterPro" id="IPR025280">
    <property type="entry name" value="SNIPE"/>
</dbReference>
<dbReference type="Pfam" id="PF10544">
    <property type="entry name" value="T5orf172"/>
    <property type="match status" value="1"/>
</dbReference>
<proteinExistence type="predicted"/>
<name>A0A2S5J525_CAMHY</name>
<sequence>MKDFLIVIVIFTLTPCFITYIITRKNTLKKANITKDNLNTIDSQAIKIDEQKEIIENASKELNEIQENISKGVQAINALKAENSEILALKDKECELNTSVSELVSNIEKLTQKQEKLNNHINELVKRNDLYSRVDELISYGHYDTPEYLYKTSDRYAEEIKQIRDKQKEMIINKEAIIYPDDNLITNFAKLEKQIFTNTTKLMLRAFNMECDMLISKVNPSNFTRTLEQISKLASDIEKLAITLEIGFDEDYIDLKMTECELFYHYKLKKQEEQEEQRLLKEQMKEEQKAAAEYQREIEKAKKEEEIYQNLLDRAKKELEISADKEAARLRIEQLERELAEAIQKSQRAQSMAELTKKGYVYIISNIGSFGEDVYKIGMTRRLEPMDRVKELGDASVPFNFDVHAIISCDDAPALEAFLHKVFNRKRVNAVNLRKEFFKVGIDEIKKVLDEQIGAENYDFKTTILAEEYFESRRLLG</sequence>
<organism evidence="1 2">
    <name type="scientific">Campylobacter hyointestinalis subsp. hyointestinalis</name>
    <dbReference type="NCBI Taxonomy" id="91352"/>
    <lineage>
        <taxon>Bacteria</taxon>
        <taxon>Pseudomonadati</taxon>
        <taxon>Campylobacterota</taxon>
        <taxon>Epsilonproteobacteria</taxon>
        <taxon>Campylobacterales</taxon>
        <taxon>Campylobacteraceae</taxon>
        <taxon>Campylobacter</taxon>
    </lineage>
</organism>
<reference evidence="1 2" key="1">
    <citation type="submission" date="2017-06" db="EMBL/GenBank/DDBJ databases">
        <title>Updating the genomic taxonomy and epidemiology of Campylobacter hyointestinalis; discovery in New Zealand farmed ruminants.</title>
        <authorList>
            <person name="Wilkinson D.A."/>
            <person name="Fayaz A."/>
            <person name="Biggs P.J."/>
            <person name="Midwinter A.C."/>
        </authorList>
    </citation>
    <scope>NUCLEOTIDE SEQUENCE [LARGE SCALE GENOMIC DNA]</scope>
    <source>
        <strain evidence="1 2">S1614a</strain>
    </source>
</reference>
<evidence type="ECO:0000313" key="1">
    <source>
        <dbReference type="EMBL" id="PPB72060.1"/>
    </source>
</evidence>
<dbReference type="SMART" id="SM00974">
    <property type="entry name" value="T5orf172"/>
    <property type="match status" value="1"/>
</dbReference>
<protein>
    <submittedName>
        <fullName evidence="1">ATPase</fullName>
    </submittedName>
</protein>
<gene>
    <name evidence="1" type="ORF">CDQ78_03780</name>
</gene>